<dbReference type="PANTHER" id="PTHR43065:SF10">
    <property type="entry name" value="PEROXIDE STRESS-ACTIVATED HISTIDINE KINASE MAK3"/>
    <property type="match status" value="1"/>
</dbReference>
<feature type="transmembrane region" description="Helical" evidence="9">
    <location>
        <begin position="68"/>
        <end position="87"/>
    </location>
</feature>
<keyword evidence="7" id="KW-0067">ATP-binding</keyword>
<evidence type="ECO:0000259" key="10">
    <source>
        <dbReference type="PROSITE" id="PS50109"/>
    </source>
</evidence>
<dbReference type="Pfam" id="PF01590">
    <property type="entry name" value="GAF"/>
    <property type="match status" value="1"/>
</dbReference>
<feature type="transmembrane region" description="Helical" evidence="9">
    <location>
        <begin position="99"/>
        <end position="120"/>
    </location>
</feature>
<evidence type="ECO:0000313" key="12">
    <source>
        <dbReference type="Proteomes" id="UP000218765"/>
    </source>
</evidence>
<evidence type="ECO:0000256" key="7">
    <source>
        <dbReference type="ARBA" id="ARBA00022840"/>
    </source>
</evidence>
<dbReference type="InterPro" id="IPR029016">
    <property type="entry name" value="GAF-like_dom_sf"/>
</dbReference>
<dbReference type="PANTHER" id="PTHR43065">
    <property type="entry name" value="SENSOR HISTIDINE KINASE"/>
    <property type="match status" value="1"/>
</dbReference>
<dbReference type="PRINTS" id="PR00344">
    <property type="entry name" value="BCTRLSENSOR"/>
</dbReference>
<evidence type="ECO:0000256" key="5">
    <source>
        <dbReference type="ARBA" id="ARBA00022741"/>
    </source>
</evidence>
<comment type="catalytic activity">
    <reaction evidence="1">
        <text>ATP + protein L-histidine = ADP + protein N-phospho-L-histidine.</text>
        <dbReference type="EC" id="2.7.13.3"/>
    </reaction>
</comment>
<dbReference type="Proteomes" id="UP000218765">
    <property type="component" value="Chromosome"/>
</dbReference>
<dbReference type="InterPro" id="IPR003594">
    <property type="entry name" value="HATPase_dom"/>
</dbReference>
<feature type="domain" description="Histidine kinase" evidence="10">
    <location>
        <begin position="481"/>
        <end position="685"/>
    </location>
</feature>
<keyword evidence="3" id="KW-0597">Phosphoprotein</keyword>
<dbReference type="RefSeq" id="WP_096364568.1">
    <property type="nucleotide sequence ID" value="NZ_AP018052.1"/>
</dbReference>
<evidence type="ECO:0000256" key="3">
    <source>
        <dbReference type="ARBA" id="ARBA00022553"/>
    </source>
</evidence>
<feature type="transmembrane region" description="Helical" evidence="9">
    <location>
        <begin position="36"/>
        <end position="56"/>
    </location>
</feature>
<dbReference type="Pfam" id="PF02518">
    <property type="entry name" value="HATPase_c"/>
    <property type="match status" value="1"/>
</dbReference>
<dbReference type="InterPro" id="IPR004358">
    <property type="entry name" value="Sig_transdc_His_kin-like_C"/>
</dbReference>
<keyword evidence="9" id="KW-0472">Membrane</keyword>
<dbReference type="InterPro" id="IPR005467">
    <property type="entry name" value="His_kinase_dom"/>
</dbReference>
<evidence type="ECO:0000313" key="11">
    <source>
        <dbReference type="EMBL" id="BAZ92997.1"/>
    </source>
</evidence>
<dbReference type="Gene3D" id="3.30.450.40">
    <property type="match status" value="1"/>
</dbReference>
<dbReference type="OrthoDB" id="9785691at2"/>
<proteinExistence type="predicted"/>
<evidence type="ECO:0000256" key="4">
    <source>
        <dbReference type="ARBA" id="ARBA00022679"/>
    </source>
</evidence>
<dbReference type="Gene3D" id="3.30.565.10">
    <property type="entry name" value="Histidine kinase-like ATPase, C-terminal domain"/>
    <property type="match status" value="1"/>
</dbReference>
<dbReference type="NCBIfam" id="TIGR02916">
    <property type="entry name" value="PEP_his_kin"/>
    <property type="match status" value="1"/>
</dbReference>
<dbReference type="InterPro" id="IPR014265">
    <property type="entry name" value="XrtA/PrsK"/>
</dbReference>
<gene>
    <name evidence="11" type="ORF">FOKN1_0595</name>
</gene>
<dbReference type="InterPro" id="IPR036890">
    <property type="entry name" value="HATPase_C_sf"/>
</dbReference>
<feature type="transmembrane region" description="Helical" evidence="9">
    <location>
        <begin position="259"/>
        <end position="281"/>
    </location>
</feature>
<keyword evidence="4" id="KW-0808">Transferase</keyword>
<dbReference type="GO" id="GO:0004673">
    <property type="term" value="F:protein histidine kinase activity"/>
    <property type="evidence" value="ECO:0007669"/>
    <property type="project" value="UniProtKB-EC"/>
</dbReference>
<evidence type="ECO:0000256" key="6">
    <source>
        <dbReference type="ARBA" id="ARBA00022777"/>
    </source>
</evidence>
<keyword evidence="8" id="KW-0902">Two-component regulatory system</keyword>
<sequence length="713" mass="79288">MLTVGLVSYAAGTLAALVLALVLLTGKAGGVRKHLLMFAAAASALWMGISAAHSAGHAHFYATLITELLRDFAWLIFLGGVLTALITDRARARRRFRNLAMLSGGYLLLVASATTYRFAGGEVFHIGFGMDWLLAGYLVVPIGGLVLIEQVFRNTRVDARRGIKYLCIGTGSLFAYDFYLYSNALLFQGIDPNLWQARGLINAVAIPVVAVAVLRDPRWSVDIFVSRRIVFHTAALLGAGVYLLAMGVGGYYVRNFGGTWGAVGQVIFFFGAIVVLAVLFLSGPVRASLRVFINKHFFHYKYDYRDEWLRFIATLSQREADEALEPRVVQAIAEIISSPAGVLWWRRDGAFRPVASWHAEYAGLPAVQAEDSLPRFLDDQEWVINLEEYRKDPGFYTNLYLPDWMLAFPRAWLITPLILHDELLGFVLLARPHGQHQFNWEDCDLLKTVGREAASHLAQYEASRALAEARQFETYNRLSTYVIHDLKNLIGQLSLLVTNAEKHKHNPAFMEDAIQTVDNSVTKMNRLLAHLRSGDAAEQQREQVDLCPLLEEVAITMANGHPAPSVDCQARGIHVSANRERLGAVIGHVVRNAQDATPPDGKVIIRLFKHNDMAVIEVQDTGAGMDEAFIREHLFKPFETTKGQAGMGVGAHETRDFIRNLGGEVEVISRVGEGTSFRMRVPISEEVRNRIELQLIDNNRTPNDGRIQEASGR</sequence>
<dbReference type="InterPro" id="IPR003018">
    <property type="entry name" value="GAF"/>
</dbReference>
<accession>A0A1Z4VN27</accession>
<evidence type="ECO:0000256" key="1">
    <source>
        <dbReference type="ARBA" id="ARBA00000085"/>
    </source>
</evidence>
<dbReference type="SUPFAM" id="SSF55781">
    <property type="entry name" value="GAF domain-like"/>
    <property type="match status" value="1"/>
</dbReference>
<dbReference type="GO" id="GO:0000160">
    <property type="term" value="P:phosphorelay signal transduction system"/>
    <property type="evidence" value="ECO:0007669"/>
    <property type="project" value="UniProtKB-KW"/>
</dbReference>
<protein>
    <recommendedName>
        <fullName evidence="2">histidine kinase</fullName>
        <ecNumber evidence="2">2.7.13.3</ecNumber>
    </recommendedName>
</protein>
<dbReference type="AlphaFoldDB" id="A0A1Z4VN27"/>
<keyword evidence="9" id="KW-1133">Transmembrane helix</keyword>
<feature type="transmembrane region" description="Helical" evidence="9">
    <location>
        <begin position="234"/>
        <end position="253"/>
    </location>
</feature>
<dbReference type="EMBL" id="AP018052">
    <property type="protein sequence ID" value="BAZ92997.1"/>
    <property type="molecule type" value="Genomic_DNA"/>
</dbReference>
<organism evidence="11 12">
    <name type="scientific">Thiohalobacter thiocyanaticus</name>
    <dbReference type="NCBI Taxonomy" id="585455"/>
    <lineage>
        <taxon>Bacteria</taxon>
        <taxon>Pseudomonadati</taxon>
        <taxon>Pseudomonadota</taxon>
        <taxon>Gammaproteobacteria</taxon>
        <taxon>Thiohalobacterales</taxon>
        <taxon>Thiohalobacteraceae</taxon>
        <taxon>Thiohalobacter</taxon>
    </lineage>
</organism>
<feature type="transmembrane region" description="Helical" evidence="9">
    <location>
        <begin position="132"/>
        <end position="151"/>
    </location>
</feature>
<dbReference type="KEGG" id="ttc:FOKN1_0595"/>
<evidence type="ECO:0000256" key="8">
    <source>
        <dbReference type="ARBA" id="ARBA00023012"/>
    </source>
</evidence>
<evidence type="ECO:0000256" key="9">
    <source>
        <dbReference type="SAM" id="Phobius"/>
    </source>
</evidence>
<dbReference type="GO" id="GO:0005524">
    <property type="term" value="F:ATP binding"/>
    <property type="evidence" value="ECO:0007669"/>
    <property type="project" value="UniProtKB-KW"/>
</dbReference>
<name>A0A1Z4VN27_9GAMM</name>
<keyword evidence="5" id="KW-0547">Nucleotide-binding</keyword>
<reference evidence="11 12" key="1">
    <citation type="submission" date="2017-05" db="EMBL/GenBank/DDBJ databases">
        <title>Thiocyanate degradation by Thiohalobacter thiocyanaticus FOKN1.</title>
        <authorList>
            <person name="Oshiki M."/>
            <person name="Fukushima T."/>
            <person name="Kawano S."/>
            <person name="Nakagawa J."/>
        </authorList>
    </citation>
    <scope>NUCLEOTIDE SEQUENCE [LARGE SCALE GENOMIC DNA]</scope>
    <source>
        <strain evidence="11 12">FOKN1</strain>
    </source>
</reference>
<keyword evidence="12" id="KW-1185">Reference proteome</keyword>
<dbReference type="SMART" id="SM00387">
    <property type="entry name" value="HATPase_c"/>
    <property type="match status" value="1"/>
</dbReference>
<keyword evidence="9" id="KW-0812">Transmembrane</keyword>
<feature type="transmembrane region" description="Helical" evidence="9">
    <location>
        <begin position="163"/>
        <end position="182"/>
    </location>
</feature>
<dbReference type="EC" id="2.7.13.3" evidence="2"/>
<dbReference type="SUPFAM" id="SSF55874">
    <property type="entry name" value="ATPase domain of HSP90 chaperone/DNA topoisomerase II/histidine kinase"/>
    <property type="match status" value="1"/>
</dbReference>
<evidence type="ECO:0000256" key="2">
    <source>
        <dbReference type="ARBA" id="ARBA00012438"/>
    </source>
</evidence>
<feature type="transmembrane region" description="Helical" evidence="9">
    <location>
        <begin position="6"/>
        <end position="24"/>
    </location>
</feature>
<dbReference type="PROSITE" id="PS50109">
    <property type="entry name" value="HIS_KIN"/>
    <property type="match status" value="1"/>
</dbReference>
<keyword evidence="6 11" id="KW-0418">Kinase</keyword>